<keyword evidence="1" id="KW-0067">ATP-binding</keyword>
<organism evidence="1 2">
    <name type="scientific">Lasius niger</name>
    <name type="common">Black garden ant</name>
    <dbReference type="NCBI Taxonomy" id="67767"/>
    <lineage>
        <taxon>Eukaryota</taxon>
        <taxon>Metazoa</taxon>
        <taxon>Ecdysozoa</taxon>
        <taxon>Arthropoda</taxon>
        <taxon>Hexapoda</taxon>
        <taxon>Insecta</taxon>
        <taxon>Pterygota</taxon>
        <taxon>Neoptera</taxon>
        <taxon>Endopterygota</taxon>
        <taxon>Hymenoptera</taxon>
        <taxon>Apocrita</taxon>
        <taxon>Aculeata</taxon>
        <taxon>Formicoidea</taxon>
        <taxon>Formicidae</taxon>
        <taxon>Formicinae</taxon>
        <taxon>Lasius</taxon>
        <taxon>Lasius</taxon>
    </lineage>
</organism>
<keyword evidence="1" id="KW-0547">Nucleotide-binding</keyword>
<evidence type="ECO:0000313" key="1">
    <source>
        <dbReference type="EMBL" id="KMQ84390.1"/>
    </source>
</evidence>
<keyword evidence="1" id="KW-0347">Helicase</keyword>
<dbReference type="Proteomes" id="UP000036403">
    <property type="component" value="Unassembled WGS sequence"/>
</dbReference>
<dbReference type="AlphaFoldDB" id="A0A0J7MV75"/>
<proteinExistence type="predicted"/>
<reference evidence="1 2" key="1">
    <citation type="submission" date="2015-04" db="EMBL/GenBank/DDBJ databases">
        <title>Lasius niger genome sequencing.</title>
        <authorList>
            <person name="Konorov E.A."/>
            <person name="Nikitin M.A."/>
            <person name="Kirill M.V."/>
            <person name="Chang P."/>
        </authorList>
    </citation>
    <scope>NUCLEOTIDE SEQUENCE [LARGE SCALE GENOMIC DNA]</scope>
    <source>
        <tissue evidence="1">Whole</tissue>
    </source>
</reference>
<name>A0A0J7MV75_LASNI</name>
<protein>
    <submittedName>
        <fullName evidence="1">Atp-dependent dna helicase</fullName>
    </submittedName>
</protein>
<accession>A0A0J7MV75</accession>
<dbReference type="PaxDb" id="67767-A0A0J7MV75"/>
<keyword evidence="1" id="KW-0378">Hydrolase</keyword>
<sequence>MQGGVLWRLVSERISNTWLEDLASSGHTCYLEEWLRMVQGYRVRPCRRLILVCRYVLVTPLCSPAADAWCSLWRFASAGGVEVNP</sequence>
<dbReference type="EMBL" id="LBMM01016557">
    <property type="protein sequence ID" value="KMQ84390.1"/>
    <property type="molecule type" value="Genomic_DNA"/>
</dbReference>
<gene>
    <name evidence="1" type="ORF">RF55_17833</name>
</gene>
<dbReference type="GO" id="GO:0004386">
    <property type="term" value="F:helicase activity"/>
    <property type="evidence" value="ECO:0007669"/>
    <property type="project" value="UniProtKB-KW"/>
</dbReference>
<keyword evidence="2" id="KW-1185">Reference proteome</keyword>
<comment type="caution">
    <text evidence="1">The sequence shown here is derived from an EMBL/GenBank/DDBJ whole genome shotgun (WGS) entry which is preliminary data.</text>
</comment>
<evidence type="ECO:0000313" key="2">
    <source>
        <dbReference type="Proteomes" id="UP000036403"/>
    </source>
</evidence>